<reference evidence="1" key="1">
    <citation type="journal article" date="2015" name="Nature">
        <title>Complex archaea that bridge the gap between prokaryotes and eukaryotes.</title>
        <authorList>
            <person name="Spang A."/>
            <person name="Saw J.H."/>
            <person name="Jorgensen S.L."/>
            <person name="Zaremba-Niedzwiedzka K."/>
            <person name="Martijn J."/>
            <person name="Lind A.E."/>
            <person name="van Eijk R."/>
            <person name="Schleper C."/>
            <person name="Guy L."/>
            <person name="Ettema T.J."/>
        </authorList>
    </citation>
    <scope>NUCLEOTIDE SEQUENCE</scope>
</reference>
<comment type="caution">
    <text evidence="1">The sequence shown here is derived from an EMBL/GenBank/DDBJ whole genome shotgun (WGS) entry which is preliminary data.</text>
</comment>
<accession>A0A0F9FTU1</accession>
<organism evidence="1">
    <name type="scientific">marine sediment metagenome</name>
    <dbReference type="NCBI Taxonomy" id="412755"/>
    <lineage>
        <taxon>unclassified sequences</taxon>
        <taxon>metagenomes</taxon>
        <taxon>ecological metagenomes</taxon>
    </lineage>
</organism>
<name>A0A0F9FTU1_9ZZZZ</name>
<dbReference type="EMBL" id="LAZR01029046">
    <property type="protein sequence ID" value="KKL60750.1"/>
    <property type="molecule type" value="Genomic_DNA"/>
</dbReference>
<sequence length="70" mass="8088">MNNYWLKYHMCEISNEDFVRGIKLGVYLYAHYKDGVMMVGTTGQTYKEAIAKIDKAHEWAVSAISLKVKE</sequence>
<gene>
    <name evidence="1" type="ORF">LCGC14_2202210</name>
</gene>
<proteinExistence type="predicted"/>
<evidence type="ECO:0000313" key="1">
    <source>
        <dbReference type="EMBL" id="KKL60750.1"/>
    </source>
</evidence>
<protein>
    <submittedName>
        <fullName evidence="1">Uncharacterized protein</fullName>
    </submittedName>
</protein>
<dbReference type="AlphaFoldDB" id="A0A0F9FTU1"/>